<keyword evidence="2" id="KW-1185">Reference proteome</keyword>
<dbReference type="RefSeq" id="WP_189850554.1">
    <property type="nucleotide sequence ID" value="NZ_BMVV01000011.1"/>
</dbReference>
<protein>
    <submittedName>
        <fullName evidence="1">Transcriptional regulator</fullName>
    </submittedName>
</protein>
<dbReference type="SUPFAM" id="SSF46785">
    <property type="entry name" value="Winged helix' DNA-binding domain"/>
    <property type="match status" value="1"/>
</dbReference>
<comment type="caution">
    <text evidence="1">The sequence shown here is derived from an EMBL/GenBank/DDBJ whole genome shotgun (WGS) entry which is preliminary data.</text>
</comment>
<accession>A0ABW7C2E5</accession>
<evidence type="ECO:0000313" key="1">
    <source>
        <dbReference type="EMBL" id="MFG3193916.1"/>
    </source>
</evidence>
<reference evidence="1 2" key="1">
    <citation type="submission" date="2024-10" db="EMBL/GenBank/DDBJ databases">
        <title>The Natural Products Discovery Center: Release of the First 8490 Sequenced Strains for Exploring Actinobacteria Biosynthetic Diversity.</title>
        <authorList>
            <person name="Kalkreuter E."/>
            <person name="Kautsar S.A."/>
            <person name="Yang D."/>
            <person name="Bader C.D."/>
            <person name="Teijaro C.N."/>
            <person name="Fluegel L."/>
            <person name="Davis C.M."/>
            <person name="Simpson J.R."/>
            <person name="Lauterbach L."/>
            <person name="Steele A.D."/>
            <person name="Gui C."/>
            <person name="Meng S."/>
            <person name="Li G."/>
            <person name="Viehrig K."/>
            <person name="Ye F."/>
            <person name="Su P."/>
            <person name="Kiefer A.F."/>
            <person name="Nichols A."/>
            <person name="Cepeda A.J."/>
            <person name="Yan W."/>
            <person name="Fan B."/>
            <person name="Jiang Y."/>
            <person name="Adhikari A."/>
            <person name="Zheng C.-J."/>
            <person name="Schuster L."/>
            <person name="Cowan T.M."/>
            <person name="Smanski M.J."/>
            <person name="Chevrette M.G."/>
            <person name="De Carvalho L.P.S."/>
            <person name="Shen B."/>
        </authorList>
    </citation>
    <scope>NUCLEOTIDE SEQUENCE [LARGE SCALE GENOMIC DNA]</scope>
    <source>
        <strain evidence="1 2">NPDC048229</strain>
    </source>
</reference>
<sequence>MMNPSTPELLVLHAVRLRGVTTEAEAAARFGLDEEAVGELLLDLQAYGRVTRSAFAGTSGWSLTEAGRAEGERLLAEELAGTGHGPFVRERYETFLAYNSRCLTACTDWQLRPDGTGRLAVNTHADPVWDARILDELTVLGGVLDTLSAELGTRLTRFSGYGERFTTALARVRRGEFSWVDRPRADSCHTVWMELHEDLLATLGIRRGEEPEPRAV</sequence>
<dbReference type="Proteomes" id="UP001604282">
    <property type="component" value="Unassembled WGS sequence"/>
</dbReference>
<name>A0ABW7C2E5_9ACTN</name>
<gene>
    <name evidence="1" type="ORF">ACGFYS_33935</name>
</gene>
<proteinExistence type="predicted"/>
<organism evidence="1 2">
    <name type="scientific">Streptomyces omiyaensis</name>
    <dbReference type="NCBI Taxonomy" id="68247"/>
    <lineage>
        <taxon>Bacteria</taxon>
        <taxon>Bacillati</taxon>
        <taxon>Actinomycetota</taxon>
        <taxon>Actinomycetes</taxon>
        <taxon>Kitasatosporales</taxon>
        <taxon>Streptomycetaceae</taxon>
        <taxon>Streptomyces</taxon>
    </lineage>
</organism>
<evidence type="ECO:0000313" key="2">
    <source>
        <dbReference type="Proteomes" id="UP001604282"/>
    </source>
</evidence>
<dbReference type="EMBL" id="JBICZW010000036">
    <property type="protein sequence ID" value="MFG3193916.1"/>
    <property type="molecule type" value="Genomic_DNA"/>
</dbReference>
<dbReference type="InterPro" id="IPR036390">
    <property type="entry name" value="WH_DNA-bd_sf"/>
</dbReference>